<dbReference type="InterPro" id="IPR050055">
    <property type="entry name" value="EF-Tu_GTPase"/>
</dbReference>
<sequence>MMNHKYSVSKTQDKISCSVNRKIERAGLFENKEEYDIFNQKIKEIFEIKSINELYIEIVAIEKLDDEISKIVISDVSKIKPEDKMDINFISTFIRNCVTVISFMARRKPEFNSFFEIRIATAGNVDAGKSTLLGVLSNNILDDGRGIARSTMFRFQHEFDTGRTSSVGQTVICFDSFGNFITKHRSGPNRHEWNRVPDNAYKVIDFFDLAGHERYLKTTIYGLVGLSPDYTMLIIGANMGLVGMSKEHLGLSLALKIPTVFILTKIDMCPEDVRKRTLKNLIAIIKSVHVNKNYIMIRDNEDVITAFANIHSQQWTIILKFFKIMPNFSNFLCNWGWIKFIEIIYVPSTSASYIRRKWAYSFVDQ</sequence>
<dbReference type="AlphaFoldDB" id="A0A6G3MF79"/>
<dbReference type="SUPFAM" id="SSF52540">
    <property type="entry name" value="P-loop containing nucleoside triphosphate hydrolases"/>
    <property type="match status" value="1"/>
</dbReference>
<organism evidence="2">
    <name type="scientific">Henneguya salminicola</name>
    <name type="common">Myxosporean</name>
    <dbReference type="NCBI Taxonomy" id="69463"/>
    <lineage>
        <taxon>Eukaryota</taxon>
        <taxon>Metazoa</taxon>
        <taxon>Cnidaria</taxon>
        <taxon>Myxozoa</taxon>
        <taxon>Myxosporea</taxon>
        <taxon>Bivalvulida</taxon>
        <taxon>Platysporina</taxon>
        <taxon>Myxobolidae</taxon>
        <taxon>Henneguya</taxon>
    </lineage>
</organism>
<dbReference type="InterPro" id="IPR000795">
    <property type="entry name" value="T_Tr_GTP-bd_dom"/>
</dbReference>
<dbReference type="GO" id="GO:0003746">
    <property type="term" value="F:translation elongation factor activity"/>
    <property type="evidence" value="ECO:0007669"/>
    <property type="project" value="TreeGrafter"/>
</dbReference>
<dbReference type="InterPro" id="IPR027417">
    <property type="entry name" value="P-loop_NTPase"/>
</dbReference>
<dbReference type="EMBL" id="GHBP01001145">
    <property type="protein sequence ID" value="NDJ92621.1"/>
    <property type="molecule type" value="Transcribed_RNA"/>
</dbReference>
<dbReference type="Gene3D" id="3.40.50.300">
    <property type="entry name" value="P-loop containing nucleotide triphosphate hydrolases"/>
    <property type="match status" value="1"/>
</dbReference>
<proteinExistence type="predicted"/>
<reference evidence="2" key="1">
    <citation type="submission" date="2018-11" db="EMBL/GenBank/DDBJ databases">
        <title>Henneguya salminicola genome and transcriptome.</title>
        <authorList>
            <person name="Yahalomi D."/>
            <person name="Atkinson S.D."/>
            <person name="Neuhof M."/>
            <person name="Chang E.S."/>
            <person name="Philippe H."/>
            <person name="Cartwright P."/>
            <person name="Bartholomew J.L."/>
            <person name="Huchon D."/>
        </authorList>
    </citation>
    <scope>NUCLEOTIDE SEQUENCE</scope>
    <source>
        <strain evidence="2">Hz1</strain>
        <tissue evidence="2">Whole</tissue>
    </source>
</reference>
<dbReference type="PANTHER" id="PTHR43721">
    <property type="entry name" value="ELONGATION FACTOR TU-RELATED"/>
    <property type="match status" value="1"/>
</dbReference>
<dbReference type="PANTHER" id="PTHR43721:SF9">
    <property type="entry name" value="GTP-BINDING PROTEIN 1"/>
    <property type="match status" value="1"/>
</dbReference>
<accession>A0A6G3MF79</accession>
<dbReference type="GO" id="GO:0003924">
    <property type="term" value="F:GTPase activity"/>
    <property type="evidence" value="ECO:0007669"/>
    <property type="project" value="InterPro"/>
</dbReference>
<evidence type="ECO:0000259" key="1">
    <source>
        <dbReference type="PROSITE" id="PS51722"/>
    </source>
</evidence>
<name>A0A6G3MF79_HENSL</name>
<dbReference type="PROSITE" id="PS51722">
    <property type="entry name" value="G_TR_2"/>
    <property type="match status" value="1"/>
</dbReference>
<dbReference type="GO" id="GO:0005525">
    <property type="term" value="F:GTP binding"/>
    <property type="evidence" value="ECO:0007669"/>
    <property type="project" value="InterPro"/>
</dbReference>
<dbReference type="Pfam" id="PF00009">
    <property type="entry name" value="GTP_EFTU"/>
    <property type="match status" value="1"/>
</dbReference>
<feature type="domain" description="Tr-type G" evidence="1">
    <location>
        <begin position="114"/>
        <end position="365"/>
    </location>
</feature>
<protein>
    <submittedName>
        <fullName evidence="2">GTP-binding protein 1 (Trinotate prediction)</fullName>
    </submittedName>
</protein>
<evidence type="ECO:0000313" key="2">
    <source>
        <dbReference type="EMBL" id="NDJ92621.1"/>
    </source>
</evidence>